<keyword evidence="6" id="KW-0460">Magnesium</keyword>
<evidence type="ECO:0000256" key="1">
    <source>
        <dbReference type="ARBA" id="ARBA00001946"/>
    </source>
</evidence>
<dbReference type="Pfam" id="PF02581">
    <property type="entry name" value="TMP-TENI"/>
    <property type="match status" value="1"/>
</dbReference>
<comment type="catalytic activity">
    <reaction evidence="8">
        <text>4-methyl-5-(2-phosphooxyethyl)-thiazole + 4-amino-2-methyl-5-(diphosphooxymethyl)pyrimidine + H(+) = thiamine phosphate + diphosphate</text>
        <dbReference type="Rhea" id="RHEA:22328"/>
        <dbReference type="ChEBI" id="CHEBI:15378"/>
        <dbReference type="ChEBI" id="CHEBI:33019"/>
        <dbReference type="ChEBI" id="CHEBI:37575"/>
        <dbReference type="ChEBI" id="CHEBI:57841"/>
        <dbReference type="ChEBI" id="CHEBI:58296"/>
        <dbReference type="EC" id="2.5.1.3"/>
    </reaction>
</comment>
<dbReference type="CDD" id="cd00564">
    <property type="entry name" value="TMP_TenI"/>
    <property type="match status" value="1"/>
</dbReference>
<organism evidence="12">
    <name type="scientific">marine metagenome</name>
    <dbReference type="NCBI Taxonomy" id="408172"/>
    <lineage>
        <taxon>unclassified sequences</taxon>
        <taxon>metagenomes</taxon>
        <taxon>ecological metagenomes</taxon>
    </lineage>
</organism>
<dbReference type="InterPro" id="IPR013785">
    <property type="entry name" value="Aldolase_TIM"/>
</dbReference>
<reference evidence="12" key="1">
    <citation type="submission" date="2018-05" db="EMBL/GenBank/DDBJ databases">
        <authorList>
            <person name="Lanie J.A."/>
            <person name="Ng W.-L."/>
            <person name="Kazmierczak K.M."/>
            <person name="Andrzejewski T.M."/>
            <person name="Davidsen T.M."/>
            <person name="Wayne K.J."/>
            <person name="Tettelin H."/>
            <person name="Glass J.I."/>
            <person name="Rusch D."/>
            <person name="Podicherti R."/>
            <person name="Tsui H.-C.T."/>
            <person name="Winkler M.E."/>
        </authorList>
    </citation>
    <scope>NUCLEOTIDE SEQUENCE</scope>
</reference>
<dbReference type="GO" id="GO:0009228">
    <property type="term" value="P:thiamine biosynthetic process"/>
    <property type="evidence" value="ECO:0007669"/>
    <property type="project" value="UniProtKB-KW"/>
</dbReference>
<evidence type="ECO:0000256" key="5">
    <source>
        <dbReference type="ARBA" id="ARBA00022723"/>
    </source>
</evidence>
<comment type="pathway">
    <text evidence="2">Cofactor biosynthesis; thiamine diphosphate biosynthesis; thiamine phosphate from 4-amino-2-methyl-5-diphosphomethylpyrimidine and 4-methyl-5-(2-phosphoethyl)-thiazole: step 1/1.</text>
</comment>
<dbReference type="GO" id="GO:0005737">
    <property type="term" value="C:cytoplasm"/>
    <property type="evidence" value="ECO:0007669"/>
    <property type="project" value="TreeGrafter"/>
</dbReference>
<dbReference type="EMBL" id="UINC01191747">
    <property type="protein sequence ID" value="SVE06536.1"/>
    <property type="molecule type" value="Genomic_DNA"/>
</dbReference>
<evidence type="ECO:0000256" key="3">
    <source>
        <dbReference type="ARBA" id="ARBA00012830"/>
    </source>
</evidence>
<evidence type="ECO:0000256" key="6">
    <source>
        <dbReference type="ARBA" id="ARBA00022842"/>
    </source>
</evidence>
<protein>
    <recommendedName>
        <fullName evidence="3">thiamine phosphate synthase</fullName>
        <ecNumber evidence="3">2.5.1.3</ecNumber>
    </recommendedName>
</protein>
<evidence type="ECO:0000256" key="9">
    <source>
        <dbReference type="ARBA" id="ARBA00047851"/>
    </source>
</evidence>
<dbReference type="NCBIfam" id="TIGR00693">
    <property type="entry name" value="thiE"/>
    <property type="match status" value="1"/>
</dbReference>
<evidence type="ECO:0000256" key="8">
    <source>
        <dbReference type="ARBA" id="ARBA00047334"/>
    </source>
</evidence>
<dbReference type="UniPathway" id="UPA00060">
    <property type="reaction ID" value="UER00141"/>
</dbReference>
<evidence type="ECO:0000313" key="12">
    <source>
        <dbReference type="EMBL" id="SVE06536.1"/>
    </source>
</evidence>
<dbReference type="InterPro" id="IPR036206">
    <property type="entry name" value="ThiamineP_synth_sf"/>
</dbReference>
<evidence type="ECO:0000259" key="11">
    <source>
        <dbReference type="Pfam" id="PF02581"/>
    </source>
</evidence>
<proteinExistence type="inferred from homology"/>
<dbReference type="PANTHER" id="PTHR20857:SF15">
    <property type="entry name" value="THIAMINE-PHOSPHATE SYNTHASE"/>
    <property type="match status" value="1"/>
</dbReference>
<dbReference type="GO" id="GO:0004789">
    <property type="term" value="F:thiamine-phosphate diphosphorylase activity"/>
    <property type="evidence" value="ECO:0007669"/>
    <property type="project" value="UniProtKB-EC"/>
</dbReference>
<sequence>MVFPSRLYAIVDAAVAGRAGWDPVALSRVYLEAGVRLLQFRAPEVDAKIVLGWCHEVMSIAAPVDACVILNDRCDLAILAGTDGVHVGQDDLPVPEARRLLGERAVIGVSTHDDTQVRDAMRQPASYLATGPVFDTRTKDTGYPATGLEAVRRTVSVAGNRPVVAIGGIPLATAPAVLEAGAAAVAVISDLLVTHDPSARVRQYL</sequence>
<keyword evidence="4" id="KW-0808">Transferase</keyword>
<dbReference type="InterPro" id="IPR034291">
    <property type="entry name" value="TMP_synthase"/>
</dbReference>
<evidence type="ECO:0000256" key="7">
    <source>
        <dbReference type="ARBA" id="ARBA00022977"/>
    </source>
</evidence>
<dbReference type="GO" id="GO:0009229">
    <property type="term" value="P:thiamine diphosphate biosynthetic process"/>
    <property type="evidence" value="ECO:0007669"/>
    <property type="project" value="UniProtKB-UniPathway"/>
</dbReference>
<feature type="domain" description="Thiamine phosphate synthase/TenI" evidence="11">
    <location>
        <begin position="7"/>
        <end position="190"/>
    </location>
</feature>
<dbReference type="EC" id="2.5.1.3" evidence="3"/>
<keyword evidence="7" id="KW-0784">Thiamine biosynthesis</keyword>
<dbReference type="InterPro" id="IPR022998">
    <property type="entry name" value="ThiamineP_synth_TenI"/>
</dbReference>
<accession>A0A383AF66</accession>
<evidence type="ECO:0000256" key="2">
    <source>
        <dbReference type="ARBA" id="ARBA00005165"/>
    </source>
</evidence>
<dbReference type="PANTHER" id="PTHR20857">
    <property type="entry name" value="THIAMINE-PHOSPHATE PYROPHOSPHORYLASE"/>
    <property type="match status" value="1"/>
</dbReference>
<dbReference type="AlphaFoldDB" id="A0A383AF66"/>
<dbReference type="GO" id="GO:0046872">
    <property type="term" value="F:metal ion binding"/>
    <property type="evidence" value="ECO:0007669"/>
    <property type="project" value="UniProtKB-KW"/>
</dbReference>
<name>A0A383AF66_9ZZZZ</name>
<evidence type="ECO:0000256" key="10">
    <source>
        <dbReference type="ARBA" id="ARBA00047883"/>
    </source>
</evidence>
<evidence type="ECO:0000256" key="4">
    <source>
        <dbReference type="ARBA" id="ARBA00022679"/>
    </source>
</evidence>
<comment type="catalytic activity">
    <reaction evidence="9">
        <text>2-(2-carboxy-4-methylthiazol-5-yl)ethyl phosphate + 4-amino-2-methyl-5-(diphosphooxymethyl)pyrimidine + 2 H(+) = thiamine phosphate + CO2 + diphosphate</text>
        <dbReference type="Rhea" id="RHEA:47848"/>
        <dbReference type="ChEBI" id="CHEBI:15378"/>
        <dbReference type="ChEBI" id="CHEBI:16526"/>
        <dbReference type="ChEBI" id="CHEBI:33019"/>
        <dbReference type="ChEBI" id="CHEBI:37575"/>
        <dbReference type="ChEBI" id="CHEBI:57841"/>
        <dbReference type="ChEBI" id="CHEBI:62890"/>
        <dbReference type="EC" id="2.5.1.3"/>
    </reaction>
</comment>
<dbReference type="HAMAP" id="MF_00097">
    <property type="entry name" value="TMP_synthase"/>
    <property type="match status" value="1"/>
</dbReference>
<gene>
    <name evidence="12" type="ORF">METZ01_LOCUS459390</name>
</gene>
<keyword evidence="5" id="KW-0479">Metal-binding</keyword>
<comment type="cofactor">
    <cofactor evidence="1">
        <name>Mg(2+)</name>
        <dbReference type="ChEBI" id="CHEBI:18420"/>
    </cofactor>
</comment>
<comment type="catalytic activity">
    <reaction evidence="10">
        <text>2-[(2R,5Z)-2-carboxy-4-methylthiazol-5(2H)-ylidene]ethyl phosphate + 4-amino-2-methyl-5-(diphosphooxymethyl)pyrimidine + 2 H(+) = thiamine phosphate + CO2 + diphosphate</text>
        <dbReference type="Rhea" id="RHEA:47844"/>
        <dbReference type="ChEBI" id="CHEBI:15378"/>
        <dbReference type="ChEBI" id="CHEBI:16526"/>
        <dbReference type="ChEBI" id="CHEBI:33019"/>
        <dbReference type="ChEBI" id="CHEBI:37575"/>
        <dbReference type="ChEBI" id="CHEBI:57841"/>
        <dbReference type="ChEBI" id="CHEBI:62899"/>
        <dbReference type="EC" id="2.5.1.3"/>
    </reaction>
</comment>
<feature type="non-terminal residue" evidence="12">
    <location>
        <position position="205"/>
    </location>
</feature>
<dbReference type="Gene3D" id="3.20.20.70">
    <property type="entry name" value="Aldolase class I"/>
    <property type="match status" value="1"/>
</dbReference>
<dbReference type="SUPFAM" id="SSF51391">
    <property type="entry name" value="Thiamin phosphate synthase"/>
    <property type="match status" value="1"/>
</dbReference>